<evidence type="ECO:0000256" key="4">
    <source>
        <dbReference type="ARBA" id="ARBA00022968"/>
    </source>
</evidence>
<proteinExistence type="inferred from homology"/>
<protein>
    <recommendedName>
        <fullName evidence="6">Exostosin GT47 domain-containing protein</fullName>
    </recommendedName>
</protein>
<dbReference type="GO" id="GO:0000139">
    <property type="term" value="C:Golgi membrane"/>
    <property type="evidence" value="ECO:0007669"/>
    <property type="project" value="UniProtKB-SubCell"/>
</dbReference>
<dbReference type="EMBL" id="EQ974466">
    <property type="protein sequence ID" value="EEF29287.1"/>
    <property type="molecule type" value="Genomic_DNA"/>
</dbReference>
<dbReference type="InterPro" id="IPR040911">
    <property type="entry name" value="Exostosin_GT47"/>
</dbReference>
<keyword evidence="5" id="KW-0333">Golgi apparatus</keyword>
<reference evidence="8" key="1">
    <citation type="journal article" date="2010" name="Nat. Biotechnol.">
        <title>Draft genome sequence of the oilseed species Ricinus communis.</title>
        <authorList>
            <person name="Chan A.P."/>
            <person name="Crabtree J."/>
            <person name="Zhao Q."/>
            <person name="Lorenzi H."/>
            <person name="Orvis J."/>
            <person name="Puiu D."/>
            <person name="Melake-Berhan A."/>
            <person name="Jones K.M."/>
            <person name="Redman J."/>
            <person name="Chen G."/>
            <person name="Cahoon E.B."/>
            <person name="Gedil M."/>
            <person name="Stanke M."/>
            <person name="Haas B.J."/>
            <person name="Wortman J.R."/>
            <person name="Fraser-Liggett C.M."/>
            <person name="Ravel J."/>
            <person name="Rabinowicz P.D."/>
        </authorList>
    </citation>
    <scope>NUCLEOTIDE SEQUENCE [LARGE SCALE GENOMIC DNA]</scope>
    <source>
        <strain evidence="8">cv. Hale</strain>
    </source>
</reference>
<keyword evidence="4" id="KW-0735">Signal-anchor</keyword>
<gene>
    <name evidence="7" type="ORF">RCOM_0203350</name>
</gene>
<dbReference type="InterPro" id="IPR004263">
    <property type="entry name" value="Exostosin"/>
</dbReference>
<organism evidence="7 8">
    <name type="scientific">Ricinus communis</name>
    <name type="common">Castor bean</name>
    <dbReference type="NCBI Taxonomy" id="3988"/>
    <lineage>
        <taxon>Eukaryota</taxon>
        <taxon>Viridiplantae</taxon>
        <taxon>Streptophyta</taxon>
        <taxon>Embryophyta</taxon>
        <taxon>Tracheophyta</taxon>
        <taxon>Spermatophyta</taxon>
        <taxon>Magnoliopsida</taxon>
        <taxon>eudicotyledons</taxon>
        <taxon>Gunneridae</taxon>
        <taxon>Pentapetalae</taxon>
        <taxon>rosids</taxon>
        <taxon>fabids</taxon>
        <taxon>Malpighiales</taxon>
        <taxon>Euphorbiaceae</taxon>
        <taxon>Acalyphoideae</taxon>
        <taxon>Acalypheae</taxon>
        <taxon>Ricinus</taxon>
    </lineage>
</organism>
<dbReference type="GO" id="GO:0016757">
    <property type="term" value="F:glycosyltransferase activity"/>
    <property type="evidence" value="ECO:0007669"/>
    <property type="project" value="UniProtKB-KW"/>
</dbReference>
<dbReference type="Proteomes" id="UP000008311">
    <property type="component" value="Unassembled WGS sequence"/>
</dbReference>
<dbReference type="PANTHER" id="PTHR11062">
    <property type="entry name" value="EXOSTOSIN HEPARAN SULFATE GLYCOSYLTRANSFERASE -RELATED"/>
    <property type="match status" value="1"/>
</dbReference>
<evidence type="ECO:0000313" key="7">
    <source>
        <dbReference type="EMBL" id="EEF29287.1"/>
    </source>
</evidence>
<sequence>MHLTENIEAQSANKDFVKDNGIERKVDSVPKGEKKIEQLIVENGSDSDSESCFGRYIYIHDLPGEFNEDLLKHCQFLSEWSNMCSLISNFGLGPGLRNPDRVFSNTGWYETNQFMLEVIFHNRMKQYKCLTNDSSLASAIFVPYYAGLDVARYLWNSHTEMKDYYSLDLVKWLTEKPEWKRMWGRDHFLVAGRITWDFRRLTDDNSDWGNKLMLLPESRNMTLLTIESSPWHANDFAIPYPTYFHPSSDKEVFGWQNRMRRIKRRFLFSFAGAPRPNITESIRGEIIRQCQATRRKCKMLECASAFRGFIYKAIDI</sequence>
<keyword evidence="3" id="KW-0808">Transferase</keyword>
<keyword evidence="4" id="KW-0812">Transmembrane</keyword>
<evidence type="ECO:0000256" key="5">
    <source>
        <dbReference type="ARBA" id="ARBA00023034"/>
    </source>
</evidence>
<feature type="domain" description="Exostosin GT47" evidence="6">
    <location>
        <begin position="52"/>
        <end position="303"/>
    </location>
</feature>
<comment type="subcellular location">
    <subcellularLocation>
        <location evidence="1">Golgi apparatus membrane</location>
        <topology evidence="1">Single-pass type II membrane protein</topology>
    </subcellularLocation>
</comment>
<comment type="similarity">
    <text evidence="2">Belongs to the glycosyltransferase 47 family.</text>
</comment>
<dbReference type="Pfam" id="PF03016">
    <property type="entry name" value="Exostosin_GT47"/>
    <property type="match status" value="1"/>
</dbReference>
<dbReference type="PANTHER" id="PTHR11062:SF282">
    <property type="entry name" value="XYLOGLUCAN GALACTOSYLTRANSFERASE GT11-RELATED"/>
    <property type="match status" value="1"/>
</dbReference>
<evidence type="ECO:0000256" key="3">
    <source>
        <dbReference type="ARBA" id="ARBA00022676"/>
    </source>
</evidence>
<dbReference type="STRING" id="3988.B9T4C6"/>
<evidence type="ECO:0000313" key="8">
    <source>
        <dbReference type="Proteomes" id="UP000008311"/>
    </source>
</evidence>
<name>B9T4C6_RICCO</name>
<keyword evidence="8" id="KW-1185">Reference proteome</keyword>
<dbReference type="eggNOG" id="KOG1021">
    <property type="taxonomic scope" value="Eukaryota"/>
</dbReference>
<dbReference type="InParanoid" id="B9T4C6"/>
<dbReference type="AlphaFoldDB" id="B9T4C6"/>
<evidence type="ECO:0000256" key="2">
    <source>
        <dbReference type="ARBA" id="ARBA00010271"/>
    </source>
</evidence>
<evidence type="ECO:0000256" key="1">
    <source>
        <dbReference type="ARBA" id="ARBA00004323"/>
    </source>
</evidence>
<accession>B9T4C6</accession>
<evidence type="ECO:0000259" key="6">
    <source>
        <dbReference type="Pfam" id="PF03016"/>
    </source>
</evidence>
<keyword evidence="3" id="KW-0328">Glycosyltransferase</keyword>